<dbReference type="InterPro" id="IPR050660">
    <property type="entry name" value="NEK_Ser/Thr_kinase"/>
</dbReference>
<keyword evidence="5" id="KW-0067">ATP-binding</keyword>
<proteinExistence type="predicted"/>
<feature type="domain" description="Protein kinase" evidence="7">
    <location>
        <begin position="29"/>
        <end position="288"/>
    </location>
</feature>
<dbReference type="EC" id="2.7.11.1" evidence="1"/>
<feature type="compositionally biased region" description="Pro residues" evidence="6">
    <location>
        <begin position="391"/>
        <end position="404"/>
    </location>
</feature>
<dbReference type="InterPro" id="IPR011009">
    <property type="entry name" value="Kinase-like_dom_sf"/>
</dbReference>
<evidence type="ECO:0000313" key="9">
    <source>
        <dbReference type="Proteomes" id="UP000611554"/>
    </source>
</evidence>
<dbReference type="Proteomes" id="UP000611554">
    <property type="component" value="Unassembled WGS sequence"/>
</dbReference>
<dbReference type="Gene3D" id="2.60.120.560">
    <property type="entry name" value="Exo-inulinase, domain 1"/>
    <property type="match status" value="1"/>
</dbReference>
<feature type="region of interest" description="Disordered" evidence="6">
    <location>
        <begin position="391"/>
        <end position="411"/>
    </location>
</feature>
<evidence type="ECO:0000313" key="8">
    <source>
        <dbReference type="EMBL" id="GGP79988.1"/>
    </source>
</evidence>
<dbReference type="SUPFAM" id="SSF56112">
    <property type="entry name" value="Protein kinase-like (PK-like)"/>
    <property type="match status" value="1"/>
</dbReference>
<evidence type="ECO:0000256" key="2">
    <source>
        <dbReference type="ARBA" id="ARBA00022679"/>
    </source>
</evidence>
<accession>A0ABQ2QHL2</accession>
<dbReference type="Pfam" id="PF00069">
    <property type="entry name" value="Pkinase"/>
    <property type="match status" value="1"/>
</dbReference>
<name>A0ABQ2QHL2_9ACTN</name>
<reference evidence="9" key="1">
    <citation type="journal article" date="2019" name="Int. J. Syst. Evol. Microbiol.">
        <title>The Global Catalogue of Microorganisms (GCM) 10K type strain sequencing project: providing services to taxonomists for standard genome sequencing and annotation.</title>
        <authorList>
            <consortium name="The Broad Institute Genomics Platform"/>
            <consortium name="The Broad Institute Genome Sequencing Center for Infectious Disease"/>
            <person name="Wu L."/>
            <person name="Ma J."/>
        </authorList>
    </citation>
    <scope>NUCLEOTIDE SEQUENCE [LARGE SCALE GENOMIC DNA]</scope>
    <source>
        <strain evidence="9">JCM 3115</strain>
    </source>
</reference>
<comment type="caution">
    <text evidence="8">The sequence shown here is derived from an EMBL/GenBank/DDBJ whole genome shotgun (WGS) entry which is preliminary data.</text>
</comment>
<feature type="region of interest" description="Disordered" evidence="6">
    <location>
        <begin position="284"/>
        <end position="370"/>
    </location>
</feature>
<dbReference type="Gene3D" id="3.30.200.20">
    <property type="entry name" value="Phosphorylase Kinase, domain 1"/>
    <property type="match status" value="1"/>
</dbReference>
<feature type="region of interest" description="Disordered" evidence="6">
    <location>
        <begin position="177"/>
        <end position="199"/>
    </location>
</feature>
<evidence type="ECO:0000259" key="7">
    <source>
        <dbReference type="PROSITE" id="PS50011"/>
    </source>
</evidence>
<organism evidence="8 9">
    <name type="scientific">Streptosporangium pseudovulgare</name>
    <dbReference type="NCBI Taxonomy" id="35765"/>
    <lineage>
        <taxon>Bacteria</taxon>
        <taxon>Bacillati</taxon>
        <taxon>Actinomycetota</taxon>
        <taxon>Actinomycetes</taxon>
        <taxon>Streptosporangiales</taxon>
        <taxon>Streptosporangiaceae</taxon>
        <taxon>Streptosporangium</taxon>
    </lineage>
</organism>
<sequence length="689" mass="69243">MDHIKEAIPLPGEPVRGMLDGMDLIIGPYRVTGRLWQDAAGEAFLAHDPAGRQVVVKVLDPALTADPGVRWRFQQETGAAARVAPRCVVPLVSAGFDGDRAYVVTEHVEGPSLRERVEGQGPLAGPGLSSLAVSVAVALQAIHAAGVTHGRLTPSDILMSPLGPRVGGFGLSFLPLHDPRHDAPGSGTPPERARGEAATAASDVFSWGAAVLYAATGREPYGDAGREPYGDAGDPEETARVVRPRPDLTGLPGPLRDLVASALAEDPGRRPDVRDIVRALTGVSDPAAASVPPRPPAANGTPAGPSTAAGSPAATGLVPVPPTGRQVPAPPDLGQGPVAPPVIGQGPVAPSPAVAGTPAGPPAAGAAPVPPPAVPQPVSLPVPGPGVAPPPVAAAPGQAPPPAVPAVSGYPGAARRTDAAAASDTARQVRRHLIPAAAGLVLAGVIAGAAWLLPRDPAPGDVASQALPTAPASAGPAPVTASPTSSPTSSPPPSPAPARRTARPTTERALPFQDDFGGAGGWSSTAAGNAGKHRPDHGAYRLTVRAGASLPVTAPVTASLRNAVITVKARLLSGKGDFGVFCRGRKSTDERYEFALTGDGGASITRSGEAPSAVRRVPGLRPGRLTVLQAVCRGGVTGTTLSLRVNGKEVISRVDRARPLTAGSIGVFARGRRGGSGLDVAFNSFAARP</sequence>
<feature type="compositionally biased region" description="Basic and acidic residues" evidence="6">
    <location>
        <begin position="237"/>
        <end position="246"/>
    </location>
</feature>
<dbReference type="CDD" id="cd14014">
    <property type="entry name" value="STKc_PknB_like"/>
    <property type="match status" value="1"/>
</dbReference>
<keyword evidence="3" id="KW-0547">Nucleotide-binding</keyword>
<feature type="compositionally biased region" description="Low complexity" evidence="6">
    <location>
        <begin position="344"/>
        <end position="367"/>
    </location>
</feature>
<feature type="compositionally biased region" description="Low complexity" evidence="6">
    <location>
        <begin position="468"/>
        <end position="488"/>
    </location>
</feature>
<evidence type="ECO:0000256" key="6">
    <source>
        <dbReference type="SAM" id="MobiDB-lite"/>
    </source>
</evidence>
<dbReference type="Gene3D" id="1.10.510.10">
    <property type="entry name" value="Transferase(Phosphotransferase) domain 1"/>
    <property type="match status" value="1"/>
</dbReference>
<evidence type="ECO:0000256" key="4">
    <source>
        <dbReference type="ARBA" id="ARBA00022777"/>
    </source>
</evidence>
<evidence type="ECO:0000256" key="1">
    <source>
        <dbReference type="ARBA" id="ARBA00012513"/>
    </source>
</evidence>
<feature type="region of interest" description="Disordered" evidence="6">
    <location>
        <begin position="219"/>
        <end position="254"/>
    </location>
</feature>
<feature type="region of interest" description="Disordered" evidence="6">
    <location>
        <begin position="463"/>
        <end position="534"/>
    </location>
</feature>
<feature type="compositionally biased region" description="Low complexity" evidence="6">
    <location>
        <begin position="286"/>
        <end position="316"/>
    </location>
</feature>
<dbReference type="PROSITE" id="PS50011">
    <property type="entry name" value="PROTEIN_KINASE_DOM"/>
    <property type="match status" value="1"/>
</dbReference>
<evidence type="ECO:0000256" key="5">
    <source>
        <dbReference type="ARBA" id="ARBA00022840"/>
    </source>
</evidence>
<keyword evidence="9" id="KW-1185">Reference proteome</keyword>
<dbReference type="PANTHER" id="PTHR43671:SF13">
    <property type="entry name" value="SERINE_THREONINE-PROTEIN KINASE NEK2"/>
    <property type="match status" value="1"/>
</dbReference>
<dbReference type="PANTHER" id="PTHR43671">
    <property type="entry name" value="SERINE/THREONINE-PROTEIN KINASE NEK"/>
    <property type="match status" value="1"/>
</dbReference>
<feature type="compositionally biased region" description="Basic and acidic residues" evidence="6">
    <location>
        <begin position="220"/>
        <end position="229"/>
    </location>
</feature>
<dbReference type="EMBL" id="BMQJ01000001">
    <property type="protein sequence ID" value="GGP79988.1"/>
    <property type="molecule type" value="Genomic_DNA"/>
</dbReference>
<keyword evidence="4" id="KW-0418">Kinase</keyword>
<dbReference type="PRINTS" id="PR01217">
    <property type="entry name" value="PRICHEXTENSN"/>
</dbReference>
<protein>
    <recommendedName>
        <fullName evidence="1">non-specific serine/threonine protein kinase</fullName>
        <ecNumber evidence="1">2.7.11.1</ecNumber>
    </recommendedName>
</protein>
<dbReference type="InterPro" id="IPR000719">
    <property type="entry name" value="Prot_kinase_dom"/>
</dbReference>
<keyword evidence="2" id="KW-0808">Transferase</keyword>
<evidence type="ECO:0000256" key="3">
    <source>
        <dbReference type="ARBA" id="ARBA00022741"/>
    </source>
</evidence>
<gene>
    <name evidence="8" type="ORF">GCM10010140_05740</name>
</gene>